<feature type="domain" description="ABC transporter" evidence="11">
    <location>
        <begin position="834"/>
        <end position="1076"/>
    </location>
</feature>
<evidence type="ECO:0000313" key="13">
    <source>
        <dbReference type="Proteomes" id="UP000319257"/>
    </source>
</evidence>
<feature type="transmembrane region" description="Helical" evidence="10">
    <location>
        <begin position="750"/>
        <end position="770"/>
    </location>
</feature>
<proteinExistence type="inferred from homology"/>
<evidence type="ECO:0000256" key="5">
    <source>
        <dbReference type="ARBA" id="ARBA00022741"/>
    </source>
</evidence>
<dbReference type="PROSITE" id="PS00211">
    <property type="entry name" value="ABC_TRANSPORTER_1"/>
    <property type="match status" value="1"/>
</dbReference>
<feature type="transmembrane region" description="Helical" evidence="10">
    <location>
        <begin position="1208"/>
        <end position="1230"/>
    </location>
</feature>
<dbReference type="InterPro" id="IPR027417">
    <property type="entry name" value="P-loop_NTPase"/>
</dbReference>
<evidence type="ECO:0000256" key="7">
    <source>
        <dbReference type="ARBA" id="ARBA00022989"/>
    </source>
</evidence>
<name>A0A507B2W6_9PEZI</name>
<feature type="compositionally biased region" description="Basic and acidic residues" evidence="9">
    <location>
        <begin position="29"/>
        <end position="45"/>
    </location>
</feature>
<evidence type="ECO:0000256" key="9">
    <source>
        <dbReference type="SAM" id="MobiDB-lite"/>
    </source>
</evidence>
<evidence type="ECO:0000256" key="3">
    <source>
        <dbReference type="ARBA" id="ARBA00022448"/>
    </source>
</evidence>
<feature type="compositionally biased region" description="Basic and acidic residues" evidence="9">
    <location>
        <begin position="1"/>
        <end position="19"/>
    </location>
</feature>
<accession>A0A507B2W6</accession>
<evidence type="ECO:0000256" key="6">
    <source>
        <dbReference type="ARBA" id="ARBA00022840"/>
    </source>
</evidence>
<dbReference type="Pfam" id="PF01061">
    <property type="entry name" value="ABC2_membrane"/>
    <property type="match status" value="2"/>
</dbReference>
<feature type="domain" description="ABC transporter" evidence="11">
    <location>
        <begin position="133"/>
        <end position="391"/>
    </location>
</feature>
<feature type="transmembrane region" description="Helical" evidence="10">
    <location>
        <begin position="1175"/>
        <end position="1196"/>
    </location>
</feature>
<dbReference type="InParanoid" id="A0A507B2W6"/>
<dbReference type="Proteomes" id="UP000319257">
    <property type="component" value="Unassembled WGS sequence"/>
</dbReference>
<comment type="caution">
    <text evidence="12">The sequence shown here is derived from an EMBL/GenBank/DDBJ whole genome shotgun (WGS) entry which is preliminary data.</text>
</comment>
<dbReference type="Pfam" id="PF00005">
    <property type="entry name" value="ABC_tran"/>
    <property type="match status" value="2"/>
</dbReference>
<dbReference type="SUPFAM" id="SSF52540">
    <property type="entry name" value="P-loop containing nucleoside triphosphate hydrolases"/>
    <property type="match status" value="2"/>
</dbReference>
<evidence type="ECO:0000256" key="10">
    <source>
        <dbReference type="SAM" id="Phobius"/>
    </source>
</evidence>
<dbReference type="GO" id="GO:0016887">
    <property type="term" value="F:ATP hydrolysis activity"/>
    <property type="evidence" value="ECO:0007669"/>
    <property type="project" value="InterPro"/>
</dbReference>
<dbReference type="InterPro" id="IPR017871">
    <property type="entry name" value="ABC_transporter-like_CS"/>
</dbReference>
<dbReference type="Pfam" id="PF06422">
    <property type="entry name" value="PDR_CDR"/>
    <property type="match status" value="1"/>
</dbReference>
<keyword evidence="4 10" id="KW-0812">Transmembrane</keyword>
<dbReference type="InterPro" id="IPR013525">
    <property type="entry name" value="ABC2_TM"/>
</dbReference>
<keyword evidence="3" id="KW-0813">Transport</keyword>
<dbReference type="STRING" id="1093900.A0A507B2W6"/>
<feature type="transmembrane region" description="Helical" evidence="10">
    <location>
        <begin position="1296"/>
        <end position="1317"/>
    </location>
</feature>
<organism evidence="12 13">
    <name type="scientific">Thyridium curvatum</name>
    <dbReference type="NCBI Taxonomy" id="1093900"/>
    <lineage>
        <taxon>Eukaryota</taxon>
        <taxon>Fungi</taxon>
        <taxon>Dikarya</taxon>
        <taxon>Ascomycota</taxon>
        <taxon>Pezizomycotina</taxon>
        <taxon>Sordariomycetes</taxon>
        <taxon>Sordariomycetidae</taxon>
        <taxon>Thyridiales</taxon>
        <taxon>Thyridiaceae</taxon>
        <taxon>Thyridium</taxon>
    </lineage>
</organism>
<feature type="transmembrane region" description="Helical" evidence="10">
    <location>
        <begin position="614"/>
        <end position="633"/>
    </location>
</feature>
<keyword evidence="13" id="KW-1185">Reference proteome</keyword>
<keyword evidence="6" id="KW-0067">ATP-binding</keyword>
<feature type="transmembrane region" description="Helical" evidence="10">
    <location>
        <begin position="1451"/>
        <end position="1471"/>
    </location>
</feature>
<dbReference type="FunFam" id="3.40.50.300:FF:000054">
    <property type="entry name" value="ABC multidrug transporter atrF"/>
    <property type="match status" value="1"/>
</dbReference>
<dbReference type="GeneID" id="41968044"/>
<dbReference type="Pfam" id="PF14510">
    <property type="entry name" value="ABC_trans_N"/>
    <property type="match status" value="1"/>
</dbReference>
<evidence type="ECO:0000256" key="4">
    <source>
        <dbReference type="ARBA" id="ARBA00022692"/>
    </source>
</evidence>
<dbReference type="CDD" id="cd03233">
    <property type="entry name" value="ABCG_PDR_domain1"/>
    <property type="match status" value="1"/>
</dbReference>
<dbReference type="GO" id="GO:0140359">
    <property type="term" value="F:ABC-type transporter activity"/>
    <property type="evidence" value="ECO:0007669"/>
    <property type="project" value="InterPro"/>
</dbReference>
<feature type="region of interest" description="Disordered" evidence="9">
    <location>
        <begin position="1"/>
        <end position="45"/>
    </location>
</feature>
<feature type="transmembrane region" description="Helical" evidence="10">
    <location>
        <begin position="1251"/>
        <end position="1276"/>
    </location>
</feature>
<feature type="transmembrane region" description="Helical" evidence="10">
    <location>
        <begin position="645"/>
        <end position="663"/>
    </location>
</feature>
<feature type="transmembrane region" description="Helical" evidence="10">
    <location>
        <begin position="504"/>
        <end position="524"/>
    </location>
</feature>
<dbReference type="Gene3D" id="3.40.50.300">
    <property type="entry name" value="P-loop containing nucleotide triphosphate hydrolases"/>
    <property type="match status" value="2"/>
</dbReference>
<dbReference type="SMART" id="SM00382">
    <property type="entry name" value="AAA"/>
    <property type="match status" value="2"/>
</dbReference>
<evidence type="ECO:0000256" key="1">
    <source>
        <dbReference type="ARBA" id="ARBA00004141"/>
    </source>
</evidence>
<dbReference type="PROSITE" id="PS50893">
    <property type="entry name" value="ABC_TRANSPORTER_2"/>
    <property type="match status" value="2"/>
</dbReference>
<dbReference type="PANTHER" id="PTHR19241">
    <property type="entry name" value="ATP-BINDING CASSETTE TRANSPORTER"/>
    <property type="match status" value="1"/>
</dbReference>
<dbReference type="EMBL" id="SKBQ01000002">
    <property type="protein sequence ID" value="TPX14203.1"/>
    <property type="molecule type" value="Genomic_DNA"/>
</dbReference>
<protein>
    <recommendedName>
        <fullName evidence="11">ABC transporter domain-containing protein</fullName>
    </recommendedName>
</protein>
<dbReference type="CDD" id="cd03232">
    <property type="entry name" value="ABCG_PDR_domain2"/>
    <property type="match status" value="1"/>
</dbReference>
<evidence type="ECO:0000256" key="8">
    <source>
        <dbReference type="ARBA" id="ARBA00023136"/>
    </source>
</evidence>
<keyword evidence="5" id="KW-0547">Nucleotide-binding</keyword>
<dbReference type="InterPro" id="IPR034003">
    <property type="entry name" value="ABCG_PDR_2"/>
</dbReference>
<dbReference type="InterPro" id="IPR010929">
    <property type="entry name" value="PDR_CDR_ABC"/>
</dbReference>
<keyword evidence="7 10" id="KW-1133">Transmembrane helix</keyword>
<feature type="transmembrane region" description="Helical" evidence="10">
    <location>
        <begin position="1329"/>
        <end position="1347"/>
    </location>
</feature>
<keyword evidence="8 10" id="KW-0472">Membrane</keyword>
<dbReference type="InterPro" id="IPR029481">
    <property type="entry name" value="ABC_trans_N"/>
</dbReference>
<evidence type="ECO:0000256" key="2">
    <source>
        <dbReference type="ARBA" id="ARBA00006012"/>
    </source>
</evidence>
<comment type="similarity">
    <text evidence="2">Belongs to the ABC transporter superfamily. ABCG family. PDR (TC 3.A.1.205) subfamily.</text>
</comment>
<dbReference type="FunCoup" id="A0A507B2W6">
    <property type="interactions" value="355"/>
</dbReference>
<comment type="subcellular location">
    <subcellularLocation>
        <location evidence="1">Membrane</location>
        <topology evidence="1">Multi-pass membrane protein</topology>
    </subcellularLocation>
</comment>
<feature type="transmembrane region" description="Helical" evidence="10">
    <location>
        <begin position="579"/>
        <end position="602"/>
    </location>
</feature>
<dbReference type="Pfam" id="PF19055">
    <property type="entry name" value="ABC2_membrane_7"/>
    <property type="match status" value="1"/>
</dbReference>
<dbReference type="InterPro" id="IPR043926">
    <property type="entry name" value="ABCG_dom"/>
</dbReference>
<sequence>MAAETRQKQDDAHHVERSPSSDSSSTTQADEHSRMSLDTDEGEHQRAAELHALARISTQGSISGHTPLFPVRPGTILDPNSPDFDARAWAKAYYKARAAASDQVRPRTSGLAFKNLDAYGYSTGVDAQRTVPYMFLNIGEYMARLMGRSKKQKVEILRDFEGIVRKGEMLCVLGPPGSGCSTLLRTIAGDTYGFHIGKNAYLNYQGIKAEQMNTAYRGEAIYTAETDHHFPHLTVGETLYFAALARCPKNMTTKASRHEYAEHIRDVTMAMFGISHTKDTRVGNDFIRGVSGGERKRVTISEAALGYSPLQCWDNSTRGLDSANAVEFCRTLRTQADTMGCTSCVSLYQAPQAAYEVFDKVIVLYEGRQIFFGKADEARAYFEDLGFICPGQQTTPDFLTSMTSPTERVIRPGMEGKTPRTPDEFAEAWKKSACRASLMDEIERYAGEHPFDGQDHEEFLMSRRSDQSSAQRKKSPFNLSVWQQIQITLWRSWVLLLRDPSTTLTMLVCNFFEAIVIASIFYNLPANTTSFFRRTTLLFFVVLMNALGGMLEIILLYAKRKVVEKHWRYAFYHPSTEAIASMIVDLPYKFANTLLVNLTIYFMCNLRREPGPFFFFYLVSFLLVMVMSMLFRLMGSLTKTLEQAMAPSSLVLLALVLYCGFSIPPNYMQVWLGWLRWINPVFYGLESVFLNEFVGRNFTCSSFAPQGPGYTSTEPTWRVCTEPGSVAGQSWVEGGAYLEASFGFVNSHRWRNIGIIIALTLFFLALHLLATEYISSEHTKGEVLIFTRKALKKQRKQARPDTESGTVTLASDIRAAGDSSGEGKTEIARQTSVFHWKDVCYDIKVKDGTRRILDRVDGWVKPGTLTALMGVSGAGKTTLLDVLASRVTMGVVTGEMLVDGYQRDASFQRQTGYVQQQDLHGVTSTVREALEFSARLRQPSKYTEEEKIAYVDTVIDLLDMGAYADAIVGQPGEGLNVEQRKRLTIGVELAARPQLLLFLDEPTSGLDSQTSWSICNLMEKLTKNGQAILCTVHQPSAMLFQRFDRLLLLAKGGKTVYFGPIGKDSVTLMDYFTRNGGPPCPDGANPAEHMLEVIGAAPRSHTEIDWPQVWRDSPEYQGIQEELTSLSTSRLEKTRSAIERDRTQKAEMGEFAAPFSHQLRVVTSRLFKHYWRSPGYIWSKMVLTAGAALFIGLSLINSDNTRRGLQNQMFSIFIFMTVFAQIANQIAPFFCDSRTLYEARERPSKAYSWKAFMASNFVVELAWNSLAAVFAFLLWYFPVGLYRNAEWTDRVNERGITTLLIVWVFFMMAGSFEQMLIAGLPSPELAGGVFNLFFILMFAFCGVLAGADQLPGFWIFMLRVNPLTYAVEGLLGTTLADAPVQCAANEIVRMAPAGGATCAEYLAGFLQAAGGYIAGGTANSTQECQYCGLADTNAFLAGINMNFGNRWRDFGFLWAYIIFNLSAALFFYWLVRVPKASKKAKKE</sequence>
<dbReference type="GO" id="GO:0005524">
    <property type="term" value="F:ATP binding"/>
    <property type="evidence" value="ECO:0007669"/>
    <property type="project" value="UniProtKB-KW"/>
</dbReference>
<dbReference type="OrthoDB" id="245989at2759"/>
<gene>
    <name evidence="12" type="ORF">E0L32_000597</name>
</gene>
<evidence type="ECO:0000313" key="12">
    <source>
        <dbReference type="EMBL" id="TPX14203.1"/>
    </source>
</evidence>
<dbReference type="InterPro" id="IPR003439">
    <property type="entry name" value="ABC_transporter-like_ATP-bd"/>
</dbReference>
<feature type="transmembrane region" description="Helical" evidence="10">
    <location>
        <begin position="536"/>
        <end position="558"/>
    </location>
</feature>
<dbReference type="InterPro" id="IPR003593">
    <property type="entry name" value="AAA+_ATPase"/>
</dbReference>
<dbReference type="RefSeq" id="XP_030995914.1">
    <property type="nucleotide sequence ID" value="XM_031140556.1"/>
</dbReference>
<dbReference type="GO" id="GO:0016020">
    <property type="term" value="C:membrane"/>
    <property type="evidence" value="ECO:0007669"/>
    <property type="project" value="UniProtKB-SubCell"/>
</dbReference>
<reference evidence="12 13" key="1">
    <citation type="submission" date="2019-06" db="EMBL/GenBank/DDBJ databases">
        <title>Draft genome sequence of the filamentous fungus Phialemoniopsis curvata isolated from diesel fuel.</title>
        <authorList>
            <person name="Varaljay V.A."/>
            <person name="Lyon W.J."/>
            <person name="Crouch A.L."/>
            <person name="Drake C.E."/>
            <person name="Hollomon J.M."/>
            <person name="Nadeau L.J."/>
            <person name="Nunn H.S."/>
            <person name="Stevenson B.S."/>
            <person name="Bojanowski C.L."/>
            <person name="Crookes-Goodson W.J."/>
        </authorList>
    </citation>
    <scope>NUCLEOTIDE SEQUENCE [LARGE SCALE GENOMIC DNA]</scope>
    <source>
        <strain evidence="12 13">D216</strain>
    </source>
</reference>
<evidence type="ECO:0000259" key="11">
    <source>
        <dbReference type="PROSITE" id="PS50893"/>
    </source>
</evidence>
<dbReference type="InterPro" id="IPR034001">
    <property type="entry name" value="ABCG_PDR_1"/>
</dbReference>